<name>A0A327ZUI1_9STAP</name>
<evidence type="ECO:0000313" key="2">
    <source>
        <dbReference type="EMBL" id="RAK45952.1"/>
    </source>
</evidence>
<sequence length="172" mass="19126">MRRIIAVVASAGILLSGCGANEEAKHDEHAHMNHNSEATPANMKVAENPKYKKGDKVTLTEGHMPGMKDAEGVVKEVYTTYVYEVSYQPKNGDKKVSHHKWVVNEELKDAPKSGLKKGDKAEMTANHMDGMKGADATIDDVHKTDVYVVDYKDTKTGKTVKDHKWMTEDELK</sequence>
<dbReference type="EMBL" id="PZJH01000001">
    <property type="protein sequence ID" value="RAK45952.1"/>
    <property type="molecule type" value="Genomic_DNA"/>
</dbReference>
<dbReference type="Pfam" id="PF07563">
    <property type="entry name" value="DUF1541"/>
    <property type="match status" value="2"/>
</dbReference>
<dbReference type="InterPro" id="IPR011438">
    <property type="entry name" value="DUF1541"/>
</dbReference>
<dbReference type="RefSeq" id="WP_111714131.1">
    <property type="nucleotide sequence ID" value="NZ_JBHSSR010000001.1"/>
</dbReference>
<dbReference type="PROSITE" id="PS51257">
    <property type="entry name" value="PROKAR_LIPOPROTEIN"/>
    <property type="match status" value="1"/>
</dbReference>
<keyword evidence="3" id="KW-1185">Reference proteome</keyword>
<evidence type="ECO:0000259" key="1">
    <source>
        <dbReference type="Pfam" id="PF07563"/>
    </source>
</evidence>
<gene>
    <name evidence="2" type="ORF">BHU61_00465</name>
</gene>
<proteinExistence type="predicted"/>
<accession>A0A327ZUI1</accession>
<evidence type="ECO:0000313" key="3">
    <source>
        <dbReference type="Proteomes" id="UP000249808"/>
    </source>
</evidence>
<dbReference type="AlphaFoldDB" id="A0A327ZUI1"/>
<reference evidence="2 3" key="1">
    <citation type="journal article" date="2018" name="Front. Microbiol.">
        <title>Description and Comparative Genomics of Macrococcus caseolyticus subsp. hominis subsp. nov., Macrococcus goetzii sp. nov., Macrococcus epidermidis sp. nov., and Macrococcus bohemicus sp. nov., Novel Macrococci From Human Clinical Material With Virulence Potential and Suspected Uptake of Foreign DNA by Natural Transformation.</title>
        <authorList>
            <person name="Maslanova I."/>
            <person name="Wertheimer Z."/>
            <person name="Sedlacek I."/>
            <person name="Svec P."/>
            <person name="Indrakova A."/>
            <person name="Kovarovic V."/>
            <person name="Schumann P."/>
            <person name="Sproer C."/>
            <person name="Kralova S."/>
            <person name="Sedo O."/>
            <person name="Kristofova L."/>
            <person name="Vrbovska V."/>
            <person name="Fuzik T."/>
            <person name="Petras P."/>
            <person name="Zdrahal Z."/>
            <person name="Ruzickova V."/>
            <person name="Doskar J."/>
            <person name="Pantucek R."/>
        </authorList>
    </citation>
    <scope>NUCLEOTIDE SEQUENCE [LARGE SCALE GENOMIC DNA]</scope>
    <source>
        <strain evidence="2 3">01/688</strain>
    </source>
</reference>
<feature type="domain" description="DUF1541" evidence="1">
    <location>
        <begin position="53"/>
        <end position="103"/>
    </location>
</feature>
<organism evidence="2 3">
    <name type="scientific">Macrococcus epidermidis</name>
    <dbReference type="NCBI Taxonomy" id="1902580"/>
    <lineage>
        <taxon>Bacteria</taxon>
        <taxon>Bacillati</taxon>
        <taxon>Bacillota</taxon>
        <taxon>Bacilli</taxon>
        <taxon>Bacillales</taxon>
        <taxon>Staphylococcaceae</taxon>
        <taxon>Macrococcus</taxon>
    </lineage>
</organism>
<protein>
    <recommendedName>
        <fullName evidence="1">DUF1541 domain-containing protein</fullName>
    </recommendedName>
</protein>
<dbReference type="Gene3D" id="2.30.30.1210">
    <property type="entry name" value="Domain of unknown function DUF1541"/>
    <property type="match status" value="1"/>
</dbReference>
<dbReference type="Proteomes" id="UP000249808">
    <property type="component" value="Unassembled WGS sequence"/>
</dbReference>
<comment type="caution">
    <text evidence="2">The sequence shown here is derived from an EMBL/GenBank/DDBJ whole genome shotgun (WGS) entry which is preliminary data.</text>
</comment>
<feature type="domain" description="DUF1541" evidence="1">
    <location>
        <begin position="117"/>
        <end position="168"/>
    </location>
</feature>